<accession>A0ABX0INC4</accession>
<organism evidence="3 4">
    <name type="scientific">Flavobacterium jejuense</name>
    <dbReference type="NCBI Taxonomy" id="1544455"/>
    <lineage>
        <taxon>Bacteria</taxon>
        <taxon>Pseudomonadati</taxon>
        <taxon>Bacteroidota</taxon>
        <taxon>Flavobacteriia</taxon>
        <taxon>Flavobacteriales</taxon>
        <taxon>Flavobacteriaceae</taxon>
        <taxon>Flavobacterium</taxon>
    </lineage>
</organism>
<evidence type="ECO:0000313" key="4">
    <source>
        <dbReference type="Proteomes" id="UP000817854"/>
    </source>
</evidence>
<dbReference type="EMBL" id="VEVQ02000003">
    <property type="protein sequence ID" value="NHN25101.1"/>
    <property type="molecule type" value="Genomic_DNA"/>
</dbReference>
<reference evidence="4" key="1">
    <citation type="submission" date="2019-05" db="EMBL/GenBank/DDBJ databases">
        <title>Flavobacterium profundi sp. nov., isolated from a deep-sea seamount.</title>
        <authorList>
            <person name="Zhang D.-C."/>
        </authorList>
    </citation>
    <scope>NUCLEOTIDE SEQUENCE [LARGE SCALE GENOMIC DNA]</scope>
    <source>
        <strain evidence="4">EC11</strain>
    </source>
</reference>
<comment type="caution">
    <text evidence="3">The sequence shown here is derived from an EMBL/GenBank/DDBJ whole genome shotgun (WGS) entry which is preliminary data.</text>
</comment>
<evidence type="ECO:0000259" key="2">
    <source>
        <dbReference type="Pfam" id="PF00892"/>
    </source>
</evidence>
<feature type="transmembrane region" description="Helical" evidence="1">
    <location>
        <begin position="117"/>
        <end position="133"/>
    </location>
</feature>
<dbReference type="RefSeq" id="WP_140960893.1">
    <property type="nucleotide sequence ID" value="NZ_VEVQ02000003.1"/>
</dbReference>
<dbReference type="Gene3D" id="1.10.3730.20">
    <property type="match status" value="2"/>
</dbReference>
<feature type="domain" description="EamA" evidence="2">
    <location>
        <begin position="149"/>
        <end position="284"/>
    </location>
</feature>
<evidence type="ECO:0000256" key="1">
    <source>
        <dbReference type="SAM" id="Phobius"/>
    </source>
</evidence>
<sequence>MVYLLLAILFSSILFIVLKSFSRYNINTLQAIIFNYIIAFSVGLLINKTKISITETFEKPWLYYCIYLGILFIGIFFTMGKTAQKNGVSVASVASKMSLIIPVLFGIYFFKEELSSQKIIGIFIALAAVYFTTKENDVTIEPSNFIYPILLFIGSGVIDTSMNYIQKNWVKEEEIALFSSFTFLSAFTFGLIVLIYQTIKNQFTFHFKNLIGGFLLGIPNYFSMYFLIRALHNQKIQSATLFTLINIGVILLSSLIGVLLFKEKLKRHNYIGIALAIIALLLVSF</sequence>
<keyword evidence="1" id="KW-0812">Transmembrane</keyword>
<name>A0ABX0INC4_9FLAO</name>
<keyword evidence="1" id="KW-0472">Membrane</keyword>
<reference evidence="3 4" key="2">
    <citation type="submission" date="2019-05" db="EMBL/GenBank/DDBJ databases">
        <authorList>
            <person name="Lianzixin W."/>
        </authorList>
    </citation>
    <scope>NUCLEOTIDE SEQUENCE [LARGE SCALE GENOMIC DNA]</scope>
    <source>
        <strain evidence="3 4">EC11</strain>
    </source>
</reference>
<gene>
    <name evidence="3" type="ORF">FIA58_005355</name>
</gene>
<feature type="transmembrane region" description="Helical" evidence="1">
    <location>
        <begin position="211"/>
        <end position="228"/>
    </location>
</feature>
<feature type="transmembrane region" description="Helical" evidence="1">
    <location>
        <begin position="29"/>
        <end position="49"/>
    </location>
</feature>
<dbReference type="InterPro" id="IPR000620">
    <property type="entry name" value="EamA_dom"/>
</dbReference>
<feature type="domain" description="EamA" evidence="2">
    <location>
        <begin position="2"/>
        <end position="132"/>
    </location>
</feature>
<reference evidence="3 4" key="3">
    <citation type="submission" date="2020-02" db="EMBL/GenBank/DDBJ databases">
        <title>Flavobacterium profundi sp. nov., isolated from a deep-sea seamount.</title>
        <authorList>
            <person name="Zhang D.-C."/>
        </authorList>
    </citation>
    <scope>NUCLEOTIDE SEQUENCE [LARGE SCALE GENOMIC DNA]</scope>
    <source>
        <strain evidence="3 4">EC11</strain>
    </source>
</reference>
<feature type="transmembrane region" description="Helical" evidence="1">
    <location>
        <begin position="91"/>
        <end position="110"/>
    </location>
</feature>
<feature type="transmembrane region" description="Helical" evidence="1">
    <location>
        <begin position="240"/>
        <end position="261"/>
    </location>
</feature>
<dbReference type="Pfam" id="PF00892">
    <property type="entry name" value="EamA"/>
    <property type="match status" value="2"/>
</dbReference>
<keyword evidence="4" id="KW-1185">Reference proteome</keyword>
<dbReference type="Proteomes" id="UP000817854">
    <property type="component" value="Unassembled WGS sequence"/>
</dbReference>
<feature type="transmembrane region" description="Helical" evidence="1">
    <location>
        <begin position="61"/>
        <end position="79"/>
    </location>
</feature>
<proteinExistence type="predicted"/>
<dbReference type="SUPFAM" id="SSF103481">
    <property type="entry name" value="Multidrug resistance efflux transporter EmrE"/>
    <property type="match status" value="2"/>
</dbReference>
<keyword evidence="1" id="KW-1133">Transmembrane helix</keyword>
<feature type="transmembrane region" description="Helical" evidence="1">
    <location>
        <begin position="267"/>
        <end position="284"/>
    </location>
</feature>
<evidence type="ECO:0000313" key="3">
    <source>
        <dbReference type="EMBL" id="NHN25101.1"/>
    </source>
</evidence>
<feature type="transmembrane region" description="Helical" evidence="1">
    <location>
        <begin position="145"/>
        <end position="165"/>
    </location>
</feature>
<feature type="transmembrane region" description="Helical" evidence="1">
    <location>
        <begin position="177"/>
        <end position="199"/>
    </location>
</feature>
<protein>
    <submittedName>
        <fullName evidence="3">DMT family transporter</fullName>
    </submittedName>
</protein>
<dbReference type="InterPro" id="IPR037185">
    <property type="entry name" value="EmrE-like"/>
</dbReference>